<dbReference type="PROSITE" id="PS50109">
    <property type="entry name" value="HIS_KIN"/>
    <property type="match status" value="1"/>
</dbReference>
<dbReference type="CDD" id="cd00082">
    <property type="entry name" value="HisKA"/>
    <property type="match status" value="1"/>
</dbReference>
<keyword evidence="7" id="KW-0418">Kinase</keyword>
<dbReference type="Gene3D" id="1.25.40.10">
    <property type="entry name" value="Tetratricopeptide repeat domain"/>
    <property type="match status" value="1"/>
</dbReference>
<dbReference type="InterPro" id="IPR036890">
    <property type="entry name" value="HATPase_C_sf"/>
</dbReference>
<dbReference type="InterPro" id="IPR019734">
    <property type="entry name" value="TPR_rpt"/>
</dbReference>
<feature type="repeat" description="TPR" evidence="4">
    <location>
        <begin position="289"/>
        <end position="322"/>
    </location>
</feature>
<keyword evidence="8" id="KW-1185">Reference proteome</keyword>
<dbReference type="RefSeq" id="WP_169680663.1">
    <property type="nucleotide sequence ID" value="NZ_JABBNU010000005.1"/>
</dbReference>
<dbReference type="SMART" id="SM00028">
    <property type="entry name" value="TPR"/>
    <property type="match status" value="6"/>
</dbReference>
<dbReference type="SUPFAM" id="SSF55874">
    <property type="entry name" value="ATPase domain of HSP90 chaperone/DNA topoisomerase II/histidine kinase"/>
    <property type="match status" value="1"/>
</dbReference>
<dbReference type="SMART" id="SM00387">
    <property type="entry name" value="HATPase_c"/>
    <property type="match status" value="1"/>
</dbReference>
<keyword evidence="3" id="KW-0597">Phosphoprotein</keyword>
<keyword evidence="7" id="KW-0808">Transferase</keyword>
<dbReference type="Proteomes" id="UP000559010">
    <property type="component" value="Unassembled WGS sequence"/>
</dbReference>
<evidence type="ECO:0000256" key="1">
    <source>
        <dbReference type="ARBA" id="ARBA00000085"/>
    </source>
</evidence>
<dbReference type="EMBL" id="JABBNU010000005">
    <property type="protein sequence ID" value="NMM48585.1"/>
    <property type="molecule type" value="Genomic_DNA"/>
</dbReference>
<dbReference type="InterPro" id="IPR004358">
    <property type="entry name" value="Sig_transdc_His_kin-like_C"/>
</dbReference>
<keyword evidence="5" id="KW-0812">Transmembrane</keyword>
<dbReference type="InterPro" id="IPR003661">
    <property type="entry name" value="HisK_dim/P_dom"/>
</dbReference>
<comment type="catalytic activity">
    <reaction evidence="1">
        <text>ATP + protein L-histidine = ADP + protein N-phospho-L-histidine.</text>
        <dbReference type="EC" id="2.7.13.3"/>
    </reaction>
</comment>
<feature type="repeat" description="TPR" evidence="4">
    <location>
        <begin position="249"/>
        <end position="282"/>
    </location>
</feature>
<dbReference type="AlphaFoldDB" id="A0A848IZ72"/>
<dbReference type="PANTHER" id="PTHR43547:SF2">
    <property type="entry name" value="HYBRID SIGNAL TRANSDUCTION HISTIDINE KINASE C"/>
    <property type="match status" value="1"/>
</dbReference>
<dbReference type="InterPro" id="IPR005467">
    <property type="entry name" value="His_kinase_dom"/>
</dbReference>
<evidence type="ECO:0000259" key="6">
    <source>
        <dbReference type="PROSITE" id="PS50109"/>
    </source>
</evidence>
<dbReference type="EC" id="2.7.13.3" evidence="2"/>
<accession>A0A848IZ72</accession>
<keyword evidence="5" id="KW-0472">Membrane</keyword>
<dbReference type="SUPFAM" id="SSF48452">
    <property type="entry name" value="TPR-like"/>
    <property type="match status" value="2"/>
</dbReference>
<dbReference type="PRINTS" id="PR00344">
    <property type="entry name" value="BCTRLSENSOR"/>
</dbReference>
<evidence type="ECO:0000256" key="5">
    <source>
        <dbReference type="SAM" id="Phobius"/>
    </source>
</evidence>
<evidence type="ECO:0000256" key="4">
    <source>
        <dbReference type="PROSITE-ProRule" id="PRU00339"/>
    </source>
</evidence>
<dbReference type="InterPro" id="IPR011990">
    <property type="entry name" value="TPR-like_helical_dom_sf"/>
</dbReference>
<gene>
    <name evidence="7" type="ORF">HH304_09255</name>
</gene>
<feature type="transmembrane region" description="Helical" evidence="5">
    <location>
        <begin position="369"/>
        <end position="389"/>
    </location>
</feature>
<feature type="domain" description="Histidine kinase" evidence="6">
    <location>
        <begin position="412"/>
        <end position="634"/>
    </location>
</feature>
<name>A0A848IZ72_9BACT</name>
<organism evidence="7 8">
    <name type="scientific">Marinigracilibium pacificum</name>
    <dbReference type="NCBI Taxonomy" id="2729599"/>
    <lineage>
        <taxon>Bacteria</taxon>
        <taxon>Pseudomonadati</taxon>
        <taxon>Bacteroidota</taxon>
        <taxon>Cytophagia</taxon>
        <taxon>Cytophagales</taxon>
        <taxon>Flammeovirgaceae</taxon>
        <taxon>Marinigracilibium</taxon>
    </lineage>
</organism>
<dbReference type="SUPFAM" id="SSF47384">
    <property type="entry name" value="Homodimeric domain of signal transducing histidine kinase"/>
    <property type="match status" value="1"/>
</dbReference>
<evidence type="ECO:0000313" key="8">
    <source>
        <dbReference type="Proteomes" id="UP000559010"/>
    </source>
</evidence>
<comment type="caution">
    <text evidence="7">The sequence shown here is derived from an EMBL/GenBank/DDBJ whole genome shotgun (WGS) entry which is preliminary data.</text>
</comment>
<dbReference type="Gene3D" id="3.30.565.10">
    <property type="entry name" value="Histidine kinase-like ATPase, C-terminal domain"/>
    <property type="match status" value="1"/>
</dbReference>
<sequence length="635" mass="72250">MGVKGINHCLFLLIFFISISYKSEGKDLIDSLKQEYNSVVETGNLEEQILLLNKIADQLYQVGELREAHSTYSKVVDLSMESNLLKQHARALSGLAHIDWRWGENITAIEYALESLDIFYSIGDTVNICYTSDILAGIYVSLGKLSEAEKLYVEVLEIAKKTGNRLNEAISFEHLGVVKFFEQDYKSSIEYYTKAGVIFEQLGDNLRLAISKANTGEAYLYLGEFESAIDLLCDAKEIMEMESFLSGLIFSYYSIGNCFTQLGQFDKGIKYYDMALELVKQTGEDREKPQIFKLISENYSAQGKYQESLDYFQKSVTLGDSIDNIQKTRLIEEIRTKYDFEKKEKENNALLEQNKLKEASILVQNRKIYIQYIIGILLISFLCVSYFSYKKVNKQKDELNAVNRIKDQILRVIGHDLRGPVGNLKVITDIITSDHVISDPEEQNKILKQLKEEINDTYFLLTDLLAWSQLQRDNPKLIFSEFNILEQIDKAVRILEPGAIRKNITIEFTKKDLTEMVCFSDPNMIQSVIRNIVGNAVKFTPENGSIRIFVDRDDKNNCALIRVSDSGLGIHQPNIKRIFEYKGINNSKGTMNESGTGIGLSLCKDIIEMCNGDIGLEENHTSGTTFYFTVPLSTT</sequence>
<dbReference type="Pfam" id="PF02518">
    <property type="entry name" value="HATPase_c"/>
    <property type="match status" value="1"/>
</dbReference>
<dbReference type="Gene3D" id="1.10.287.130">
    <property type="match status" value="1"/>
</dbReference>
<dbReference type="PANTHER" id="PTHR43547">
    <property type="entry name" value="TWO-COMPONENT HISTIDINE KINASE"/>
    <property type="match status" value="1"/>
</dbReference>
<dbReference type="Pfam" id="PF13424">
    <property type="entry name" value="TPR_12"/>
    <property type="match status" value="2"/>
</dbReference>
<evidence type="ECO:0000313" key="7">
    <source>
        <dbReference type="EMBL" id="NMM48585.1"/>
    </source>
</evidence>
<dbReference type="PROSITE" id="PS50005">
    <property type="entry name" value="TPR"/>
    <property type="match status" value="2"/>
</dbReference>
<keyword evidence="5" id="KW-1133">Transmembrane helix</keyword>
<protein>
    <recommendedName>
        <fullName evidence="2">histidine kinase</fullName>
        <ecNumber evidence="2">2.7.13.3</ecNumber>
    </recommendedName>
</protein>
<proteinExistence type="predicted"/>
<dbReference type="InterPro" id="IPR003594">
    <property type="entry name" value="HATPase_dom"/>
</dbReference>
<dbReference type="GO" id="GO:0000155">
    <property type="term" value="F:phosphorelay sensor kinase activity"/>
    <property type="evidence" value="ECO:0007669"/>
    <property type="project" value="InterPro"/>
</dbReference>
<reference evidence="7 8" key="1">
    <citation type="submission" date="2020-04" db="EMBL/GenBank/DDBJ databases">
        <title>Flammeovirgaceae bacterium KN852 isolated from deep sea.</title>
        <authorList>
            <person name="Zhang D.-C."/>
        </authorList>
    </citation>
    <scope>NUCLEOTIDE SEQUENCE [LARGE SCALE GENOMIC DNA]</scope>
    <source>
        <strain evidence="7 8">KN852</strain>
    </source>
</reference>
<evidence type="ECO:0000256" key="3">
    <source>
        <dbReference type="ARBA" id="ARBA00022553"/>
    </source>
</evidence>
<evidence type="ECO:0000256" key="2">
    <source>
        <dbReference type="ARBA" id="ARBA00012438"/>
    </source>
</evidence>
<keyword evidence="4" id="KW-0802">TPR repeat</keyword>
<dbReference type="InterPro" id="IPR036097">
    <property type="entry name" value="HisK_dim/P_sf"/>
</dbReference>